<feature type="compositionally biased region" description="Pro residues" evidence="1">
    <location>
        <begin position="138"/>
        <end position="153"/>
    </location>
</feature>
<name>A0A7R9FZW0_TIMSH</name>
<dbReference type="PROSITE" id="PS00028">
    <property type="entry name" value="ZINC_FINGER_C2H2_1"/>
    <property type="match status" value="1"/>
</dbReference>
<dbReference type="SUPFAM" id="SSF57667">
    <property type="entry name" value="beta-beta-alpha zinc fingers"/>
    <property type="match status" value="4"/>
</dbReference>
<dbReference type="InterPro" id="IPR036236">
    <property type="entry name" value="Znf_C2H2_sf"/>
</dbReference>
<dbReference type="AlphaFoldDB" id="A0A7R9FZW0"/>
<evidence type="ECO:0000259" key="2">
    <source>
        <dbReference type="PROSITE" id="PS00028"/>
    </source>
</evidence>
<dbReference type="EMBL" id="OC002324">
    <property type="protein sequence ID" value="CAD7261657.1"/>
    <property type="molecule type" value="Genomic_DNA"/>
</dbReference>
<feature type="region of interest" description="Disordered" evidence="1">
    <location>
        <begin position="298"/>
        <end position="317"/>
    </location>
</feature>
<evidence type="ECO:0000256" key="1">
    <source>
        <dbReference type="SAM" id="MobiDB-lite"/>
    </source>
</evidence>
<dbReference type="PANTHER" id="PTHR46786:SF1">
    <property type="entry name" value="ZINC FINGER MATRIN-TYPE PROTEIN 3"/>
    <property type="match status" value="1"/>
</dbReference>
<dbReference type="InterPro" id="IPR013087">
    <property type="entry name" value="Znf_C2H2_type"/>
</dbReference>
<sequence length="475" mass="53105">MHLSRARVKATPHKLTIWIQPWYVHVMRKERMLMRMMEMKYVGKKITRKIKNNMGGTDNKVCKVGNHLGKTTPSSPERDSNLNLPVLGIVAQHETSALANYSSKGAPMCLTEDYSSSVSSVFVYEDFSFHMFKMMAPPPPPPPPPPQGPPPTMPRERGHSMSVRPPPPPPPPPPPSPAPEQQINSADLNEKEPSLPKELTDMFGADRCELCSVIINSSIQGKLHYGGKIHKKKVSKFLTTWSAKTGSPVPQHLIGGSKNKELVVVEQMHCKVCNVHLDSHQKMESHYMGRKHRTALKRKAQDPNASPIEPIPIEPPDPTGRFGIGKAFLSSQNQPETGPPPKMAMFVCEACQVTTTCQDQLNMHLDGARHRKTMLKKLQFEGCNLNSEEKTPFELPQPAPADNILQSVMKGEVKRKSDQDFSCYRTPSGYYYCQMCNLTLNSESQFAQHGQSKKHKLKAASYKKPPVNKQPVLNI</sequence>
<protein>
    <recommendedName>
        <fullName evidence="2">C2H2-type domain-containing protein</fullName>
    </recommendedName>
</protein>
<dbReference type="SMART" id="SM00451">
    <property type="entry name" value="ZnF_U1"/>
    <property type="match status" value="4"/>
</dbReference>
<dbReference type="GO" id="GO:0008270">
    <property type="term" value="F:zinc ion binding"/>
    <property type="evidence" value="ECO:0007669"/>
    <property type="project" value="InterPro"/>
</dbReference>
<accession>A0A7R9FZW0</accession>
<dbReference type="InterPro" id="IPR003604">
    <property type="entry name" value="Matrin/U1-like-C_Znf_C2H2"/>
</dbReference>
<dbReference type="Pfam" id="PF12874">
    <property type="entry name" value="zf-met"/>
    <property type="match status" value="3"/>
</dbReference>
<dbReference type="SMART" id="SM00355">
    <property type="entry name" value="ZnF_C2H2"/>
    <property type="match status" value="3"/>
</dbReference>
<feature type="region of interest" description="Disordered" evidence="1">
    <location>
        <begin position="138"/>
        <end position="183"/>
    </location>
</feature>
<gene>
    <name evidence="3" type="ORF">TSIB3V08_LOCUS5786</name>
</gene>
<reference evidence="3" key="1">
    <citation type="submission" date="2020-11" db="EMBL/GenBank/DDBJ databases">
        <authorList>
            <person name="Tran Van P."/>
        </authorList>
    </citation>
    <scope>NUCLEOTIDE SEQUENCE</scope>
</reference>
<organism evidence="3">
    <name type="scientific">Timema shepardi</name>
    <name type="common">Walking stick</name>
    <dbReference type="NCBI Taxonomy" id="629360"/>
    <lineage>
        <taxon>Eukaryota</taxon>
        <taxon>Metazoa</taxon>
        <taxon>Ecdysozoa</taxon>
        <taxon>Arthropoda</taxon>
        <taxon>Hexapoda</taxon>
        <taxon>Insecta</taxon>
        <taxon>Pterygota</taxon>
        <taxon>Neoptera</taxon>
        <taxon>Polyneoptera</taxon>
        <taxon>Phasmatodea</taxon>
        <taxon>Timematodea</taxon>
        <taxon>Timematoidea</taxon>
        <taxon>Timematidae</taxon>
        <taxon>Timema</taxon>
    </lineage>
</organism>
<dbReference type="GO" id="GO:0003676">
    <property type="term" value="F:nucleic acid binding"/>
    <property type="evidence" value="ECO:0007669"/>
    <property type="project" value="InterPro"/>
</dbReference>
<dbReference type="PANTHER" id="PTHR46786">
    <property type="entry name" value="ZINC FINGER MATRIN-TYPE PROTEIN 3"/>
    <property type="match status" value="1"/>
</dbReference>
<feature type="domain" description="C2H2-type" evidence="2">
    <location>
        <begin position="433"/>
        <end position="455"/>
    </location>
</feature>
<dbReference type="InterPro" id="IPR052644">
    <property type="entry name" value="ZMAT3"/>
</dbReference>
<dbReference type="Gene3D" id="3.30.160.60">
    <property type="entry name" value="Classic Zinc Finger"/>
    <property type="match status" value="4"/>
</dbReference>
<feature type="region of interest" description="Disordered" evidence="1">
    <location>
        <begin position="449"/>
        <end position="475"/>
    </location>
</feature>
<feature type="compositionally biased region" description="Pro residues" evidence="1">
    <location>
        <begin position="164"/>
        <end position="178"/>
    </location>
</feature>
<evidence type="ECO:0000313" key="3">
    <source>
        <dbReference type="EMBL" id="CAD7261657.1"/>
    </source>
</evidence>
<proteinExistence type="predicted"/>